<comment type="caution">
    <text evidence="2">The sequence shown here is derived from an EMBL/GenBank/DDBJ whole genome shotgun (WGS) entry which is preliminary data.</text>
</comment>
<evidence type="ECO:0000313" key="2">
    <source>
        <dbReference type="EMBL" id="GEU68753.1"/>
    </source>
</evidence>
<accession>A0A6L2M434</accession>
<sequence length="349" mass="40061">MLVPSVDQRFIYDVSADVDTTYSSNSGNVVKRLKGLKSPFRKLLHTQGNLYNRVDLLRKELDETQKAIDKDPHNPDLREEHAHYLLAFKEASLNEESQKAEFMVREVTNTEIKEAIFSMRDDKAPGPDGFTSAFFKKAWDVVGINVTNVIQDFFINGKLLKEINHTIISLVPKVSTLARINDYRPISCCDVLFKCISKIIGNRIKGNHYKKWPFGTNFFGTNLMSRAEELETALIEVVKQDNRRQLSAKVEKLKREVAELHQALSCKQEQENAMLQVLMRVEQEQRVTQDARIYAEQDAAAQRYAAQVLQYVNRIGNDNVIQLNDMAHNLKACSLYKKNMNQQLLPLLK</sequence>
<reference evidence="2" key="1">
    <citation type="journal article" date="2019" name="Sci. Rep.">
        <title>Draft genome of Tanacetum cinerariifolium, the natural source of mosquito coil.</title>
        <authorList>
            <person name="Yamashiro T."/>
            <person name="Shiraishi A."/>
            <person name="Satake H."/>
            <person name="Nakayama K."/>
        </authorList>
    </citation>
    <scope>NUCLEOTIDE SEQUENCE</scope>
</reference>
<dbReference type="EMBL" id="BKCJ010005808">
    <property type="protein sequence ID" value="GEU68753.1"/>
    <property type="molecule type" value="Genomic_DNA"/>
</dbReference>
<dbReference type="AlphaFoldDB" id="A0A6L2M434"/>
<dbReference type="InterPro" id="IPR052343">
    <property type="entry name" value="Retrotransposon-Effector_Assoc"/>
</dbReference>
<evidence type="ECO:0000256" key="1">
    <source>
        <dbReference type="SAM" id="Coils"/>
    </source>
</evidence>
<proteinExistence type="predicted"/>
<evidence type="ECO:0008006" key="3">
    <source>
        <dbReference type="Google" id="ProtNLM"/>
    </source>
</evidence>
<feature type="coiled-coil region" evidence="1">
    <location>
        <begin position="236"/>
        <end position="270"/>
    </location>
</feature>
<gene>
    <name evidence="2" type="ORF">Tci_040731</name>
</gene>
<name>A0A6L2M434_TANCI</name>
<protein>
    <recommendedName>
        <fullName evidence="3">RNA-directed DNA polymerase, eukaryota, reverse transcriptase zinc-binding domain protein</fullName>
    </recommendedName>
</protein>
<dbReference type="PANTHER" id="PTHR46890:SF48">
    <property type="entry name" value="RNA-DIRECTED DNA POLYMERASE"/>
    <property type="match status" value="1"/>
</dbReference>
<dbReference type="PANTHER" id="PTHR46890">
    <property type="entry name" value="NON-LTR RETROLELEMENT REVERSE TRANSCRIPTASE-LIKE PROTEIN-RELATED"/>
    <property type="match status" value="1"/>
</dbReference>
<organism evidence="2">
    <name type="scientific">Tanacetum cinerariifolium</name>
    <name type="common">Dalmatian daisy</name>
    <name type="synonym">Chrysanthemum cinerariifolium</name>
    <dbReference type="NCBI Taxonomy" id="118510"/>
    <lineage>
        <taxon>Eukaryota</taxon>
        <taxon>Viridiplantae</taxon>
        <taxon>Streptophyta</taxon>
        <taxon>Embryophyta</taxon>
        <taxon>Tracheophyta</taxon>
        <taxon>Spermatophyta</taxon>
        <taxon>Magnoliopsida</taxon>
        <taxon>eudicotyledons</taxon>
        <taxon>Gunneridae</taxon>
        <taxon>Pentapetalae</taxon>
        <taxon>asterids</taxon>
        <taxon>campanulids</taxon>
        <taxon>Asterales</taxon>
        <taxon>Asteraceae</taxon>
        <taxon>Asteroideae</taxon>
        <taxon>Anthemideae</taxon>
        <taxon>Anthemidinae</taxon>
        <taxon>Tanacetum</taxon>
    </lineage>
</organism>
<keyword evidence="1" id="KW-0175">Coiled coil</keyword>